<dbReference type="CDD" id="cd13124">
    <property type="entry name" value="MATE_SpoVB_like"/>
    <property type="match status" value="1"/>
</dbReference>
<dbReference type="PANTHER" id="PTHR30250:SF29">
    <property type="entry name" value="POLYSACCHARIDE BIOSYNTHESIS PROTEIN C-TERMINAL DOMAIN-CONTAINING PROTEIN"/>
    <property type="match status" value="1"/>
</dbReference>
<feature type="transmembrane region" description="Helical" evidence="6">
    <location>
        <begin position="416"/>
        <end position="434"/>
    </location>
</feature>
<feature type="transmembrane region" description="Helical" evidence="6">
    <location>
        <begin position="455"/>
        <end position="479"/>
    </location>
</feature>
<feature type="transmembrane region" description="Helical" evidence="6">
    <location>
        <begin position="54"/>
        <end position="72"/>
    </location>
</feature>
<reference evidence="7 8" key="1">
    <citation type="submission" date="2014-12" db="EMBL/GenBank/DDBJ databases">
        <title>Draft genome sequences of 29 type strains of Enterococci.</title>
        <authorList>
            <person name="Zhong Z."/>
            <person name="Sun Z."/>
            <person name="Liu W."/>
            <person name="Zhang W."/>
            <person name="Zhang H."/>
        </authorList>
    </citation>
    <scope>NUCLEOTIDE SEQUENCE [LARGE SCALE GENOMIC DNA]</scope>
    <source>
        <strain evidence="7 8">DSM 22802</strain>
    </source>
</reference>
<protein>
    <submittedName>
        <fullName evidence="7">Polysaccharide biosynthesis protein</fullName>
    </submittedName>
</protein>
<keyword evidence="8" id="KW-1185">Reference proteome</keyword>
<evidence type="ECO:0000256" key="3">
    <source>
        <dbReference type="ARBA" id="ARBA00022692"/>
    </source>
</evidence>
<evidence type="ECO:0000256" key="1">
    <source>
        <dbReference type="ARBA" id="ARBA00004651"/>
    </source>
</evidence>
<dbReference type="AlphaFoldDB" id="A0A1L8SS41"/>
<comment type="subcellular location">
    <subcellularLocation>
        <location evidence="1">Cell membrane</location>
        <topology evidence="1">Multi-pass membrane protein</topology>
    </subcellularLocation>
</comment>
<feature type="transmembrane region" description="Helical" evidence="6">
    <location>
        <begin position="123"/>
        <end position="140"/>
    </location>
</feature>
<sequence>MVKALANKEMKVMMQGAFVLTAASFIAKLLSAIYRVPYQNLAGDEGFYVYQQVYPIYGIAMTLALSGLPQFISKYVAEQKEPRQQREALKDLFPLISGFGLILWALCFFSAQPFANWMGDGKLAPLIQVVSFTFIIMPFLSITRGEFQGKLLMVPTAVSQVVEQLIRVGVILLAAWSYQHFGMDVYYTGTIAMSGALVGGVAAVFVLWSYRRKILGTTLAKKLPRLKAESWQLGKRLLLEGGLMTIYSGLLILFQLIDSFTVKKALVDFGLSEHGAKLAKGVYDRGQPLVQLGLVVALALSSSFLPLLTRHLVNQDRSQFIKTSQTFLRLTCGIAAAASVGLALLLPYVNYALFKDYKGNATLVLFVLAIFLTAMVQAYQSIAQSQNHYRSSLQAAGAGLLVKLVTTGGLTKQFGTVGASLSTLLGLMVSLFILHLASDRLTRGYSSERHFMRHLFICLGGMVVVLLCYYGGVSLLFGAVTKRSVALLVAVLGVAVGGSAFLFLAMRLRLLTIREWLMLPFGSKLLRLKWKRG</sequence>
<gene>
    <name evidence="7" type="ORF">RV00_GL000657</name>
</gene>
<feature type="transmembrane region" description="Helical" evidence="6">
    <location>
        <begin position="391"/>
        <end position="410"/>
    </location>
</feature>
<dbReference type="EMBL" id="JXKM01000011">
    <property type="protein sequence ID" value="OJG34940.1"/>
    <property type="molecule type" value="Genomic_DNA"/>
</dbReference>
<dbReference type="Proteomes" id="UP000183700">
    <property type="component" value="Unassembled WGS sequence"/>
</dbReference>
<organism evidence="7 8">
    <name type="scientific">Enterococcus devriesei</name>
    <dbReference type="NCBI Taxonomy" id="319970"/>
    <lineage>
        <taxon>Bacteria</taxon>
        <taxon>Bacillati</taxon>
        <taxon>Bacillota</taxon>
        <taxon>Bacilli</taxon>
        <taxon>Lactobacillales</taxon>
        <taxon>Enterococcaceae</taxon>
        <taxon>Enterococcus</taxon>
    </lineage>
</organism>
<evidence type="ECO:0000256" key="2">
    <source>
        <dbReference type="ARBA" id="ARBA00022475"/>
    </source>
</evidence>
<evidence type="ECO:0000256" key="5">
    <source>
        <dbReference type="ARBA" id="ARBA00023136"/>
    </source>
</evidence>
<keyword evidence="3 6" id="KW-0812">Transmembrane</keyword>
<keyword evidence="2" id="KW-1003">Cell membrane</keyword>
<dbReference type="InterPro" id="IPR050833">
    <property type="entry name" value="Poly_Biosynth_Transport"/>
</dbReference>
<dbReference type="GO" id="GO:0005886">
    <property type="term" value="C:plasma membrane"/>
    <property type="evidence" value="ECO:0007669"/>
    <property type="project" value="UniProtKB-SubCell"/>
</dbReference>
<evidence type="ECO:0000256" key="4">
    <source>
        <dbReference type="ARBA" id="ARBA00022989"/>
    </source>
</evidence>
<feature type="transmembrane region" description="Helical" evidence="6">
    <location>
        <begin position="185"/>
        <end position="208"/>
    </location>
</feature>
<evidence type="ECO:0000256" key="6">
    <source>
        <dbReference type="SAM" id="Phobius"/>
    </source>
</evidence>
<feature type="transmembrane region" description="Helical" evidence="6">
    <location>
        <begin position="328"/>
        <end position="349"/>
    </location>
</feature>
<feature type="transmembrane region" description="Helical" evidence="6">
    <location>
        <begin position="92"/>
        <end position="111"/>
    </location>
</feature>
<evidence type="ECO:0000313" key="7">
    <source>
        <dbReference type="EMBL" id="OJG34940.1"/>
    </source>
</evidence>
<dbReference type="STRING" id="319970.RV00_GL000657"/>
<feature type="transmembrane region" description="Helical" evidence="6">
    <location>
        <begin position="361"/>
        <end position="379"/>
    </location>
</feature>
<proteinExistence type="predicted"/>
<dbReference type="InterPro" id="IPR024923">
    <property type="entry name" value="PG_synth_SpoVB"/>
</dbReference>
<dbReference type="PANTHER" id="PTHR30250">
    <property type="entry name" value="PST FAMILY PREDICTED COLANIC ACID TRANSPORTER"/>
    <property type="match status" value="1"/>
</dbReference>
<evidence type="ECO:0000313" key="8">
    <source>
        <dbReference type="Proteomes" id="UP000183700"/>
    </source>
</evidence>
<accession>A0A1L8SS41</accession>
<comment type="caution">
    <text evidence="7">The sequence shown here is derived from an EMBL/GenBank/DDBJ whole genome shotgun (WGS) entry which is preliminary data.</text>
</comment>
<name>A0A1L8SS41_9ENTE</name>
<keyword evidence="4 6" id="KW-1133">Transmembrane helix</keyword>
<feature type="transmembrane region" description="Helical" evidence="6">
    <location>
        <begin position="12"/>
        <end position="34"/>
    </location>
</feature>
<feature type="transmembrane region" description="Helical" evidence="6">
    <location>
        <begin position="485"/>
        <end position="505"/>
    </location>
</feature>
<feature type="transmembrane region" description="Helical" evidence="6">
    <location>
        <begin position="237"/>
        <end position="257"/>
    </location>
</feature>
<feature type="transmembrane region" description="Helical" evidence="6">
    <location>
        <begin position="161"/>
        <end position="179"/>
    </location>
</feature>
<feature type="transmembrane region" description="Helical" evidence="6">
    <location>
        <begin position="289"/>
        <end position="308"/>
    </location>
</feature>
<keyword evidence="5 6" id="KW-0472">Membrane</keyword>
<dbReference type="Pfam" id="PF01943">
    <property type="entry name" value="Polysacc_synt"/>
    <property type="match status" value="1"/>
</dbReference>
<dbReference type="InterPro" id="IPR002797">
    <property type="entry name" value="Polysacc_synth"/>
</dbReference>